<evidence type="ECO:0000313" key="1">
    <source>
        <dbReference type="EMBL" id="KAJ9092409.1"/>
    </source>
</evidence>
<protein>
    <submittedName>
        <fullName evidence="1">Uncharacterized protein</fullName>
    </submittedName>
</protein>
<dbReference type="EMBL" id="JASBWS010000175">
    <property type="protein sequence ID" value="KAJ9092409.1"/>
    <property type="molecule type" value="Genomic_DNA"/>
</dbReference>
<reference evidence="1" key="1">
    <citation type="submission" date="2023-04" db="EMBL/GenBank/DDBJ databases">
        <title>Draft Genome sequencing of Naganishia species isolated from polar environments using Oxford Nanopore Technology.</title>
        <authorList>
            <person name="Leo P."/>
            <person name="Venkateswaran K."/>
        </authorList>
    </citation>
    <scope>NUCLEOTIDE SEQUENCE</scope>
    <source>
        <strain evidence="1">MNA-CCFEE 5262</strain>
    </source>
</reference>
<organism evidence="1 2">
    <name type="scientific">Naganishia adeliensis</name>
    <dbReference type="NCBI Taxonomy" id="92952"/>
    <lineage>
        <taxon>Eukaryota</taxon>
        <taxon>Fungi</taxon>
        <taxon>Dikarya</taxon>
        <taxon>Basidiomycota</taxon>
        <taxon>Agaricomycotina</taxon>
        <taxon>Tremellomycetes</taxon>
        <taxon>Filobasidiales</taxon>
        <taxon>Filobasidiaceae</taxon>
        <taxon>Naganishia</taxon>
    </lineage>
</organism>
<name>A0ACC2UZA3_9TREE</name>
<accession>A0ACC2UZA3</accession>
<dbReference type="Proteomes" id="UP001230649">
    <property type="component" value="Unassembled WGS sequence"/>
</dbReference>
<gene>
    <name evidence="1" type="ORF">QFC20_007382</name>
</gene>
<evidence type="ECO:0000313" key="2">
    <source>
        <dbReference type="Proteomes" id="UP001230649"/>
    </source>
</evidence>
<sequence length="163" mass="18394">MDHGNPRPVLKIVGIWSLNSAKKVIQAMTKAYKLAKRAIQVRVVLHVERNDRDLPSAEEAFALFSGVRRAYGRTVELLGLWAANHHRCVPDVGIEIAVDEKAEVSIEASFGIQLLHTSQRLLLRTNGASERALVTKVYPWHIDGERQYGDDPEPIEDRFLFVN</sequence>
<proteinExistence type="predicted"/>
<keyword evidence="2" id="KW-1185">Reference proteome</keyword>
<comment type="caution">
    <text evidence="1">The sequence shown here is derived from an EMBL/GenBank/DDBJ whole genome shotgun (WGS) entry which is preliminary data.</text>
</comment>